<dbReference type="eggNOG" id="ENOG502SNW6">
    <property type="taxonomic scope" value="Eukaryota"/>
</dbReference>
<dbReference type="EMBL" id="KB446546">
    <property type="protein sequence ID" value="EME39021.1"/>
    <property type="molecule type" value="Genomic_DNA"/>
</dbReference>
<dbReference type="Proteomes" id="UP000016933">
    <property type="component" value="Unassembled WGS sequence"/>
</dbReference>
<evidence type="ECO:0000313" key="2">
    <source>
        <dbReference type="EMBL" id="EME39021.1"/>
    </source>
</evidence>
<feature type="region of interest" description="Disordered" evidence="1">
    <location>
        <begin position="232"/>
        <end position="253"/>
    </location>
</feature>
<feature type="region of interest" description="Disordered" evidence="1">
    <location>
        <begin position="267"/>
        <end position="326"/>
    </location>
</feature>
<reference evidence="3" key="1">
    <citation type="journal article" date="2012" name="PLoS Genet.">
        <title>The genomes of the fungal plant pathogens Cladosporium fulvum and Dothistroma septosporum reveal adaptation to different hosts and lifestyles but also signatures of common ancestry.</title>
        <authorList>
            <person name="de Wit P.J.G.M."/>
            <person name="van der Burgt A."/>
            <person name="Oekmen B."/>
            <person name="Stergiopoulos I."/>
            <person name="Abd-Elsalam K.A."/>
            <person name="Aerts A.L."/>
            <person name="Bahkali A.H."/>
            <person name="Beenen H.G."/>
            <person name="Chettri P."/>
            <person name="Cox M.P."/>
            <person name="Datema E."/>
            <person name="de Vries R.P."/>
            <person name="Dhillon B."/>
            <person name="Ganley A.R."/>
            <person name="Griffiths S.A."/>
            <person name="Guo Y."/>
            <person name="Hamelin R.C."/>
            <person name="Henrissat B."/>
            <person name="Kabir M.S."/>
            <person name="Jashni M.K."/>
            <person name="Kema G."/>
            <person name="Klaubauf S."/>
            <person name="Lapidus A."/>
            <person name="Levasseur A."/>
            <person name="Lindquist E."/>
            <person name="Mehrabi R."/>
            <person name="Ohm R.A."/>
            <person name="Owen T.J."/>
            <person name="Salamov A."/>
            <person name="Schwelm A."/>
            <person name="Schijlen E."/>
            <person name="Sun H."/>
            <person name="van den Burg H.A."/>
            <person name="van Ham R.C.H.J."/>
            <person name="Zhang S."/>
            <person name="Goodwin S.B."/>
            <person name="Grigoriev I.V."/>
            <person name="Collemare J."/>
            <person name="Bradshaw R.E."/>
        </authorList>
    </citation>
    <scope>NUCLEOTIDE SEQUENCE [LARGE SCALE GENOMIC DNA]</scope>
    <source>
        <strain evidence="3">NZE10 / CBS 128990</strain>
    </source>
</reference>
<evidence type="ECO:0000313" key="3">
    <source>
        <dbReference type="Proteomes" id="UP000016933"/>
    </source>
</evidence>
<dbReference type="OMA" id="CITITNM"/>
<dbReference type="AlphaFoldDB" id="M2YJC3"/>
<sequence>MCISRYLCQSEIAELNQAFEVSLEHDSVLVFWTGIPFQLAKDWARANKLKTLTIAMGSLYADNKRLRPKARKSTTSWSRYMKGASWLFAQKACQNRRVIVLTKAPPNVYSMREHSSYREIEEPILKGCVSDQHAIQIDYVHPTVSGAAGFAYQMWPVDRSCEWFDFLECITITNMLRNIVQRSRLRKSESLRHADDAGLDQQSKQTHLLVAACRNVKARITQPKMEAVRLEAEKQQQKAREKRAANQAKVEKEQQVALEKRAAKQAKVEKEQQAAREKRAAKQAKVEKEQQAALEKRAAKQAKVEKEQQVAREKREVMSFKRKMQM</sequence>
<feature type="compositionally biased region" description="Basic and acidic residues" evidence="1">
    <location>
        <begin position="267"/>
        <end position="319"/>
    </location>
</feature>
<dbReference type="HOGENOM" id="CLU_802038_0_0_1"/>
<protein>
    <submittedName>
        <fullName evidence="2">Uncharacterized protein</fullName>
    </submittedName>
</protein>
<proteinExistence type="predicted"/>
<organism evidence="2 3">
    <name type="scientific">Dothistroma septosporum (strain NZE10 / CBS 128990)</name>
    <name type="common">Red band needle blight fungus</name>
    <name type="synonym">Mycosphaerella pini</name>
    <dbReference type="NCBI Taxonomy" id="675120"/>
    <lineage>
        <taxon>Eukaryota</taxon>
        <taxon>Fungi</taxon>
        <taxon>Dikarya</taxon>
        <taxon>Ascomycota</taxon>
        <taxon>Pezizomycotina</taxon>
        <taxon>Dothideomycetes</taxon>
        <taxon>Dothideomycetidae</taxon>
        <taxon>Mycosphaerellales</taxon>
        <taxon>Mycosphaerellaceae</taxon>
        <taxon>Dothistroma</taxon>
    </lineage>
</organism>
<accession>M2YJC3</accession>
<evidence type="ECO:0000256" key="1">
    <source>
        <dbReference type="SAM" id="MobiDB-lite"/>
    </source>
</evidence>
<name>M2YJC3_DOTSN</name>
<keyword evidence="3" id="KW-1185">Reference proteome</keyword>
<gene>
    <name evidence="2" type="ORF">DOTSEDRAFT_57307</name>
</gene>
<dbReference type="OrthoDB" id="5232980at2759"/>
<reference evidence="2 3" key="2">
    <citation type="journal article" date="2012" name="PLoS Pathog.">
        <title>Diverse lifestyles and strategies of plant pathogenesis encoded in the genomes of eighteen Dothideomycetes fungi.</title>
        <authorList>
            <person name="Ohm R.A."/>
            <person name="Feau N."/>
            <person name="Henrissat B."/>
            <person name="Schoch C.L."/>
            <person name="Horwitz B.A."/>
            <person name="Barry K.W."/>
            <person name="Condon B.J."/>
            <person name="Copeland A.C."/>
            <person name="Dhillon B."/>
            <person name="Glaser F."/>
            <person name="Hesse C.N."/>
            <person name="Kosti I."/>
            <person name="LaButti K."/>
            <person name="Lindquist E.A."/>
            <person name="Lucas S."/>
            <person name="Salamov A.A."/>
            <person name="Bradshaw R.E."/>
            <person name="Ciuffetti L."/>
            <person name="Hamelin R.C."/>
            <person name="Kema G.H.J."/>
            <person name="Lawrence C."/>
            <person name="Scott J.A."/>
            <person name="Spatafora J.W."/>
            <person name="Turgeon B.G."/>
            <person name="de Wit P.J.G.M."/>
            <person name="Zhong S."/>
            <person name="Goodwin S.B."/>
            <person name="Grigoriev I.V."/>
        </authorList>
    </citation>
    <scope>NUCLEOTIDE SEQUENCE [LARGE SCALE GENOMIC DNA]</scope>
    <source>
        <strain evidence="3">NZE10 / CBS 128990</strain>
    </source>
</reference>